<evidence type="ECO:0000256" key="3">
    <source>
        <dbReference type="ARBA" id="ARBA00022729"/>
    </source>
</evidence>
<evidence type="ECO:0000313" key="6">
    <source>
        <dbReference type="Proteomes" id="UP000319769"/>
    </source>
</evidence>
<dbReference type="GO" id="GO:0042597">
    <property type="term" value="C:periplasmic space"/>
    <property type="evidence" value="ECO:0007669"/>
    <property type="project" value="UniProtKB-SubCell"/>
</dbReference>
<comment type="caution">
    <text evidence="5">The sequence shown here is derived from an EMBL/GenBank/DDBJ whole genome shotgun (WGS) entry which is preliminary data.</text>
</comment>
<dbReference type="SUPFAM" id="SSF53850">
    <property type="entry name" value="Periplasmic binding protein-like II"/>
    <property type="match status" value="1"/>
</dbReference>
<keyword evidence="3" id="KW-0732">Signal</keyword>
<gene>
    <name evidence="5" type="ORF">FPZ12_018470</name>
</gene>
<feature type="domain" description="SsuA/THI5-like" evidence="4">
    <location>
        <begin position="18"/>
        <end position="224"/>
    </location>
</feature>
<dbReference type="Proteomes" id="UP000319769">
    <property type="component" value="Unassembled WGS sequence"/>
</dbReference>
<dbReference type="PANTHER" id="PTHR30024:SF47">
    <property type="entry name" value="TAURINE-BINDING PERIPLASMIC PROTEIN"/>
    <property type="match status" value="1"/>
</dbReference>
<organism evidence="5 6">
    <name type="scientific">Amycolatopsis acidicola</name>
    <dbReference type="NCBI Taxonomy" id="2596893"/>
    <lineage>
        <taxon>Bacteria</taxon>
        <taxon>Bacillati</taxon>
        <taxon>Actinomycetota</taxon>
        <taxon>Actinomycetes</taxon>
        <taxon>Pseudonocardiales</taxon>
        <taxon>Pseudonocardiaceae</taxon>
        <taxon>Amycolatopsis</taxon>
    </lineage>
</organism>
<dbReference type="RefSeq" id="WP_144749064.1">
    <property type="nucleotide sequence ID" value="NZ_VMNW02000025.1"/>
</dbReference>
<dbReference type="PANTHER" id="PTHR30024">
    <property type="entry name" value="ALIPHATIC SULFONATES-BINDING PROTEIN-RELATED"/>
    <property type="match status" value="1"/>
</dbReference>
<dbReference type="OrthoDB" id="5348911at2"/>
<name>A0A5N0V0S8_9PSEU</name>
<dbReference type="Gene3D" id="3.40.190.10">
    <property type="entry name" value="Periplasmic binding protein-like II"/>
    <property type="match status" value="2"/>
</dbReference>
<evidence type="ECO:0000256" key="1">
    <source>
        <dbReference type="ARBA" id="ARBA00004418"/>
    </source>
</evidence>
<keyword evidence="6" id="KW-1185">Reference proteome</keyword>
<evidence type="ECO:0000313" key="5">
    <source>
        <dbReference type="EMBL" id="KAA9160077.1"/>
    </source>
</evidence>
<dbReference type="EMBL" id="VMNW02000025">
    <property type="protein sequence ID" value="KAA9160077.1"/>
    <property type="molecule type" value="Genomic_DNA"/>
</dbReference>
<evidence type="ECO:0000259" key="4">
    <source>
        <dbReference type="Pfam" id="PF09084"/>
    </source>
</evidence>
<dbReference type="AlphaFoldDB" id="A0A5N0V0S8"/>
<evidence type="ECO:0000256" key="2">
    <source>
        <dbReference type="ARBA" id="ARBA00010742"/>
    </source>
</evidence>
<dbReference type="Pfam" id="PF09084">
    <property type="entry name" value="NMT1"/>
    <property type="match status" value="1"/>
</dbReference>
<comment type="subcellular location">
    <subcellularLocation>
        <location evidence="1">Periplasm</location>
    </subcellularLocation>
</comment>
<accession>A0A5N0V0S8</accession>
<comment type="similarity">
    <text evidence="2">Belongs to the bacterial solute-binding protein SsuA/TauA family.</text>
</comment>
<reference evidence="5" key="1">
    <citation type="submission" date="2019-09" db="EMBL/GenBank/DDBJ databases">
        <authorList>
            <person name="Teo W.F.A."/>
            <person name="Duangmal K."/>
        </authorList>
    </citation>
    <scope>NUCLEOTIDE SEQUENCE [LARGE SCALE GENOMIC DNA]</scope>
    <source>
        <strain evidence="5">K81G1</strain>
    </source>
</reference>
<proteinExistence type="inferred from homology"/>
<sequence>MSPVFRHSYSNSGAVNAVFTLAQERGFYEEAGVEVELVVYPRTSDALDAAIRREVDAATCPGVCILNQAMAGADPVNVMNMEDENVFGMIGARHITKPGDLKGTTIGTFGLGDQNQVVISRALTKLGLDPKTDVEFKPDFPDRASLLAAVDRGDISAICFTVPTPLMARKMGLPILLDFRDEPEPYQCGAVVTSRRYADENPATLVRFLAGSMKGARLFQEDADAALPHLAKASRLDDEDVLREVHGLFSTALRTLTPSLPPLSAVAADLESALGRPLEVDLGALVDQSFVEPARTLAAR</sequence>
<protein>
    <submittedName>
        <fullName evidence="5">ABC transporter substrate-binding protein</fullName>
    </submittedName>
</protein>
<dbReference type="InterPro" id="IPR015168">
    <property type="entry name" value="SsuA/THI5"/>
</dbReference>